<evidence type="ECO:0000256" key="3">
    <source>
        <dbReference type="ARBA" id="ARBA00022614"/>
    </source>
</evidence>
<dbReference type="PANTHER" id="PTHR11017:SF546">
    <property type="entry name" value="DISEASE RESISTANCE PROTEIN"/>
    <property type="match status" value="1"/>
</dbReference>
<dbReference type="SUPFAM" id="SSF52047">
    <property type="entry name" value="RNI-like"/>
    <property type="match status" value="1"/>
</dbReference>
<dbReference type="Pfam" id="PF20160">
    <property type="entry name" value="C-JID"/>
    <property type="match status" value="1"/>
</dbReference>
<keyword evidence="5" id="KW-0378">Hydrolase</keyword>
<dbReference type="Gene3D" id="1.10.8.430">
    <property type="entry name" value="Helical domain of apoptotic protease-activating factors"/>
    <property type="match status" value="1"/>
</dbReference>
<dbReference type="Pfam" id="PF23598">
    <property type="entry name" value="LRR_14"/>
    <property type="match status" value="1"/>
</dbReference>
<evidence type="ECO:0000256" key="10">
    <source>
        <dbReference type="ARBA" id="ARBA00047304"/>
    </source>
</evidence>
<evidence type="ECO:0000313" key="13">
    <source>
        <dbReference type="EMBL" id="PHT29887.1"/>
    </source>
</evidence>
<dbReference type="PANTHER" id="PTHR11017">
    <property type="entry name" value="LEUCINE-RICH REPEAT-CONTAINING PROTEIN"/>
    <property type="match status" value="1"/>
</dbReference>
<dbReference type="InterPro" id="IPR035897">
    <property type="entry name" value="Toll_tir_struct_dom_sf"/>
</dbReference>
<dbReference type="Gene3D" id="3.40.50.10140">
    <property type="entry name" value="Toll/interleukin-1 receptor homology (TIR) domain"/>
    <property type="match status" value="1"/>
</dbReference>
<evidence type="ECO:0000256" key="6">
    <source>
        <dbReference type="ARBA" id="ARBA00022821"/>
    </source>
</evidence>
<dbReference type="Pfam" id="PF23282">
    <property type="entry name" value="WHD_ROQ1"/>
    <property type="match status" value="1"/>
</dbReference>
<dbReference type="SUPFAM" id="SSF52200">
    <property type="entry name" value="Toll/Interleukin receptor TIR domain"/>
    <property type="match status" value="1"/>
</dbReference>
<sequence length="1390" mass="158842">MSCSIVSKYDVFLSFRGPDTRRTFVSHLYNALEQKNILVFKDDERLETGKSIPDELLKSIQESKFALAIFSKNYASSKWCLEELAHIIKCWKRMNLTVIPIFYDVSPCDVRHQRSSFAQSFYEHEKSCKDDGDMEMIERWRNALAVAGKIAGHDLKNYKDDAECIKKLVDDIFPKLQVISPFPKCLVGMESQIEEVTSLLDMESNNVRCIGIWGMGGIGKTELATCLYLRYCHQFEAHCFISGLGALYQKNGQAWSELVLIGKILCGKLTLTSDHKGLSAIMNMLRQKKVLFILDDVNHHEQLEYLVGEPNWFGRGSRIIITARDKNLLISHAGDNVYEVPLLLENDALELFSRHAFKEKSPKEHFTEHSSQVVEYAGGLPLEFSSQVVEYAGGLPLALKVLGSSVYKRGKEKWQDIIDRLKKIPPNDIIGKLRISFNGLDKDEKEIFLDIACLYKDDSEDYVKLVIQSRGIQLIGIDYLVEKSLISISGCRIEMHNLIREMGENVSSEECTNCRIWLSKDVHELFAGKLKTEKLESLCIPKGYNFGDDPVNHSRIFKKMKRLQVLRIEGGTFHSDFGITHLPSSLRFLDWSSYPSRSLPESFEPLHLVGLRLRNSQQLAQLWQTSKNLNSLKHLDLSSSLELIKTPNFERMPNLESLILSSCENLQEVHSSLGCCRKLIILDLSGCSNLEVLPRFTYMESLEKLDLFSCRSLKQFPEFCGDMRRLSKLSVGSPLIRSLPLYFSGLSYLHLEDCEDLETFPDTIPNLKDLCISGCKKLATLANSLFESEQLEELEISKCPRLVDLSISLGVHMKLKQLVISDCENLMKLPNSIQMESLEYLRISNCPKLDTFPEINGDMHCLSELILRSTGIRELPMSVGNLSGLLHLDLEGCEDLVSLPNSFCNLKNLQWLVLCGCKKLDKLPENIGDLQMLEKLDASGTSIFQLPPSIRKLCKLEDLNLSHEQLQRYSSLVLHQVSRLSSLKRLHLGNCNILTGFLEDLVSFHSLVCLNIRGSSISCLPKSINEFLCLEILDVQLCKNLHELPRELPPNLVELYADYHLAWNSIRDLLKCVHLYDIKISWSSVSTNRVNVLRFIQHFLKAYIQCDFQHLRRYFCISFPEVRIPESFGYQLRNQENISINLNPFWYTDKFMGFSICCYANRGKVASIIATLISSSNPVRSYSLKCHINQCRLNNPAPSLKWFYIPFKALWHVSDNKEGKSPNDYCMFEVSTMFCNKACWGIRLEYENNVGEREGGYIERLKVPNSFQFSETIMLTTVNGRRSMVFEQPVPSYTCSRFQASVEDNITTDRGLHFGYNNKVQEVNQETLAVENEHKPQNVELVRVCDSSSREIDDASRKRKRNEKKRRKTMKLAAVIAPKEIIKVGNVKAK</sequence>
<dbReference type="GO" id="GO:0043531">
    <property type="term" value="F:ADP binding"/>
    <property type="evidence" value="ECO:0007669"/>
    <property type="project" value="InterPro"/>
</dbReference>
<feature type="compositionally biased region" description="Basic residues" evidence="11">
    <location>
        <begin position="1357"/>
        <end position="1370"/>
    </location>
</feature>
<dbReference type="EMBL" id="MLFT02000071">
    <property type="protein sequence ID" value="PHT29887.1"/>
    <property type="molecule type" value="Genomic_DNA"/>
</dbReference>
<dbReference type="GO" id="GO:0016020">
    <property type="term" value="C:membrane"/>
    <property type="evidence" value="ECO:0007669"/>
    <property type="project" value="UniProtKB-SubCell"/>
</dbReference>
<evidence type="ECO:0000256" key="1">
    <source>
        <dbReference type="ARBA" id="ARBA00004170"/>
    </source>
</evidence>
<evidence type="ECO:0000256" key="9">
    <source>
        <dbReference type="ARBA" id="ARBA00023136"/>
    </source>
</evidence>
<proteinExistence type="predicted"/>
<comment type="subcellular location">
    <subcellularLocation>
        <location evidence="1">Membrane</location>
        <topology evidence="1">Peripheral membrane protein</topology>
    </subcellularLocation>
</comment>
<gene>
    <name evidence="13" type="ORF">CQW23_30516</name>
</gene>
<keyword evidence="4" id="KW-0677">Repeat</keyword>
<reference evidence="13 14" key="1">
    <citation type="journal article" date="2017" name="Genome Biol.">
        <title>New reference genome sequences of hot pepper reveal the massive evolution of plant disease-resistance genes by retroduplication.</title>
        <authorList>
            <person name="Kim S."/>
            <person name="Park J."/>
            <person name="Yeom S.I."/>
            <person name="Kim Y.M."/>
            <person name="Seo E."/>
            <person name="Kim K.T."/>
            <person name="Kim M.S."/>
            <person name="Lee J.M."/>
            <person name="Cheong K."/>
            <person name="Shin H.S."/>
            <person name="Kim S.B."/>
            <person name="Han K."/>
            <person name="Lee J."/>
            <person name="Park M."/>
            <person name="Lee H.A."/>
            <person name="Lee H.Y."/>
            <person name="Lee Y."/>
            <person name="Oh S."/>
            <person name="Lee J.H."/>
            <person name="Choi E."/>
            <person name="Choi E."/>
            <person name="Lee S.E."/>
            <person name="Jeon J."/>
            <person name="Kim H."/>
            <person name="Choi G."/>
            <person name="Song H."/>
            <person name="Lee J."/>
            <person name="Lee S.C."/>
            <person name="Kwon J.K."/>
            <person name="Lee H.Y."/>
            <person name="Koo N."/>
            <person name="Hong Y."/>
            <person name="Kim R.W."/>
            <person name="Kang W.H."/>
            <person name="Huh J.H."/>
            <person name="Kang B.C."/>
            <person name="Yang T.J."/>
            <person name="Lee Y.H."/>
            <person name="Bennetzen J.L."/>
            <person name="Choi D."/>
        </authorList>
    </citation>
    <scope>NUCLEOTIDE SEQUENCE [LARGE SCALE GENOMIC DNA]</scope>
    <source>
        <strain evidence="14">cv. PBC81</strain>
    </source>
</reference>
<dbReference type="Gene3D" id="3.40.50.300">
    <property type="entry name" value="P-loop containing nucleotide triphosphate hydrolases"/>
    <property type="match status" value="1"/>
</dbReference>
<accession>A0A2G2VA79</accession>
<dbReference type="EC" id="3.2.2.6" evidence="2"/>
<keyword evidence="7" id="KW-0520">NAD</keyword>
<dbReference type="InterPro" id="IPR058192">
    <property type="entry name" value="WHD_ROQ1-like"/>
</dbReference>
<organism evidence="13 14">
    <name type="scientific">Capsicum baccatum</name>
    <name type="common">Peruvian pepper</name>
    <dbReference type="NCBI Taxonomy" id="33114"/>
    <lineage>
        <taxon>Eukaryota</taxon>
        <taxon>Viridiplantae</taxon>
        <taxon>Streptophyta</taxon>
        <taxon>Embryophyta</taxon>
        <taxon>Tracheophyta</taxon>
        <taxon>Spermatophyta</taxon>
        <taxon>Magnoliopsida</taxon>
        <taxon>eudicotyledons</taxon>
        <taxon>Gunneridae</taxon>
        <taxon>Pentapetalae</taxon>
        <taxon>asterids</taxon>
        <taxon>lamiids</taxon>
        <taxon>Solanales</taxon>
        <taxon>Solanaceae</taxon>
        <taxon>Solanoideae</taxon>
        <taxon>Capsiceae</taxon>
        <taxon>Capsicum</taxon>
    </lineage>
</organism>
<keyword evidence="3" id="KW-0433">Leucine-rich repeat</keyword>
<reference evidence="14" key="2">
    <citation type="journal article" date="2017" name="J. Anim. Genet.">
        <title>Multiple reference genome sequences of hot pepper reveal the massive evolution of plant disease resistance genes by retroduplication.</title>
        <authorList>
            <person name="Kim S."/>
            <person name="Park J."/>
            <person name="Yeom S.-I."/>
            <person name="Kim Y.-M."/>
            <person name="Seo E."/>
            <person name="Kim K.-T."/>
            <person name="Kim M.-S."/>
            <person name="Lee J.M."/>
            <person name="Cheong K."/>
            <person name="Shin H.-S."/>
            <person name="Kim S.-B."/>
            <person name="Han K."/>
            <person name="Lee J."/>
            <person name="Park M."/>
            <person name="Lee H.-A."/>
            <person name="Lee H.-Y."/>
            <person name="Lee Y."/>
            <person name="Oh S."/>
            <person name="Lee J.H."/>
            <person name="Choi E."/>
            <person name="Choi E."/>
            <person name="Lee S.E."/>
            <person name="Jeon J."/>
            <person name="Kim H."/>
            <person name="Choi G."/>
            <person name="Song H."/>
            <person name="Lee J."/>
            <person name="Lee S.-C."/>
            <person name="Kwon J.-K."/>
            <person name="Lee H.-Y."/>
            <person name="Koo N."/>
            <person name="Hong Y."/>
            <person name="Kim R.W."/>
            <person name="Kang W.-H."/>
            <person name="Huh J.H."/>
            <person name="Kang B.-C."/>
            <person name="Yang T.-J."/>
            <person name="Lee Y.-H."/>
            <person name="Bennetzen J.L."/>
            <person name="Choi D."/>
        </authorList>
    </citation>
    <scope>NUCLEOTIDE SEQUENCE [LARGE SCALE GENOMIC DNA]</scope>
    <source>
        <strain evidence="14">cv. PBC81</strain>
    </source>
</reference>
<protein>
    <recommendedName>
        <fullName evidence="2">ADP-ribosyl cyclase/cyclic ADP-ribose hydrolase</fullName>
        <ecNumber evidence="2">3.2.2.6</ecNumber>
    </recommendedName>
</protein>
<dbReference type="GO" id="GO:0005524">
    <property type="term" value="F:ATP binding"/>
    <property type="evidence" value="ECO:0007669"/>
    <property type="project" value="UniProtKB-KW"/>
</dbReference>
<dbReference type="InterPro" id="IPR045344">
    <property type="entry name" value="C-JID"/>
</dbReference>
<evidence type="ECO:0000256" key="2">
    <source>
        <dbReference type="ARBA" id="ARBA00011982"/>
    </source>
</evidence>
<evidence type="ECO:0000259" key="12">
    <source>
        <dbReference type="PROSITE" id="PS50104"/>
    </source>
</evidence>
<dbReference type="SUPFAM" id="SSF52540">
    <property type="entry name" value="P-loop containing nucleoside triphosphate hydrolases"/>
    <property type="match status" value="2"/>
</dbReference>
<dbReference type="SUPFAM" id="SSF52058">
    <property type="entry name" value="L domain-like"/>
    <property type="match status" value="1"/>
</dbReference>
<dbReference type="Gene3D" id="3.80.10.10">
    <property type="entry name" value="Ribonuclease Inhibitor"/>
    <property type="match status" value="4"/>
</dbReference>
<dbReference type="GO" id="GO:0051707">
    <property type="term" value="P:response to other organism"/>
    <property type="evidence" value="ECO:0007669"/>
    <property type="project" value="UniProtKB-ARBA"/>
</dbReference>
<evidence type="ECO:0000256" key="5">
    <source>
        <dbReference type="ARBA" id="ARBA00022801"/>
    </source>
</evidence>
<keyword evidence="6" id="KW-0611">Plant defense</keyword>
<evidence type="ECO:0000256" key="7">
    <source>
        <dbReference type="ARBA" id="ARBA00023027"/>
    </source>
</evidence>
<evidence type="ECO:0000256" key="4">
    <source>
        <dbReference type="ARBA" id="ARBA00022737"/>
    </source>
</evidence>
<keyword evidence="9" id="KW-0472">Membrane</keyword>
<evidence type="ECO:0000256" key="8">
    <source>
        <dbReference type="ARBA" id="ARBA00023054"/>
    </source>
</evidence>
<dbReference type="Pfam" id="PF00931">
    <property type="entry name" value="NB-ARC"/>
    <property type="match status" value="1"/>
</dbReference>
<dbReference type="GO" id="GO:0006952">
    <property type="term" value="P:defense response"/>
    <property type="evidence" value="ECO:0007669"/>
    <property type="project" value="UniProtKB-KW"/>
</dbReference>
<dbReference type="PROSITE" id="PS50104">
    <property type="entry name" value="TIR"/>
    <property type="match status" value="1"/>
</dbReference>
<dbReference type="InterPro" id="IPR027417">
    <property type="entry name" value="P-loop_NTPase"/>
</dbReference>
<dbReference type="Pfam" id="PF01582">
    <property type="entry name" value="TIR"/>
    <property type="match status" value="1"/>
</dbReference>
<dbReference type="InterPro" id="IPR032675">
    <property type="entry name" value="LRR_dom_sf"/>
</dbReference>
<name>A0A2G2VA79_CAPBA</name>
<dbReference type="OrthoDB" id="1936883at2759"/>
<dbReference type="SMART" id="SM00255">
    <property type="entry name" value="TIR"/>
    <property type="match status" value="1"/>
</dbReference>
<dbReference type="GO" id="GO:0007165">
    <property type="term" value="P:signal transduction"/>
    <property type="evidence" value="ECO:0007669"/>
    <property type="project" value="InterPro"/>
</dbReference>
<comment type="catalytic activity">
    <reaction evidence="10">
        <text>NAD(+) + H2O = ADP-D-ribose + nicotinamide + H(+)</text>
        <dbReference type="Rhea" id="RHEA:16301"/>
        <dbReference type="ChEBI" id="CHEBI:15377"/>
        <dbReference type="ChEBI" id="CHEBI:15378"/>
        <dbReference type="ChEBI" id="CHEBI:17154"/>
        <dbReference type="ChEBI" id="CHEBI:57540"/>
        <dbReference type="ChEBI" id="CHEBI:57967"/>
        <dbReference type="EC" id="3.2.2.6"/>
    </reaction>
    <physiologicalReaction direction="left-to-right" evidence="10">
        <dbReference type="Rhea" id="RHEA:16302"/>
    </physiologicalReaction>
</comment>
<dbReference type="Proteomes" id="UP000224567">
    <property type="component" value="Unassembled WGS sequence"/>
</dbReference>
<feature type="domain" description="TIR" evidence="12">
    <location>
        <begin position="7"/>
        <end position="176"/>
    </location>
</feature>
<dbReference type="InterPro" id="IPR055414">
    <property type="entry name" value="LRR_R13L4/SHOC2-like"/>
</dbReference>
<feature type="region of interest" description="Disordered" evidence="11">
    <location>
        <begin position="1351"/>
        <end position="1370"/>
    </location>
</feature>
<evidence type="ECO:0000256" key="11">
    <source>
        <dbReference type="SAM" id="MobiDB-lite"/>
    </source>
</evidence>
<dbReference type="InterPro" id="IPR002182">
    <property type="entry name" value="NB-ARC"/>
</dbReference>
<comment type="caution">
    <text evidence="13">The sequence shown here is derived from an EMBL/GenBank/DDBJ whole genome shotgun (WGS) entry which is preliminary data.</text>
</comment>
<dbReference type="InterPro" id="IPR000157">
    <property type="entry name" value="TIR_dom"/>
</dbReference>
<evidence type="ECO:0000313" key="14">
    <source>
        <dbReference type="Proteomes" id="UP000224567"/>
    </source>
</evidence>
<dbReference type="FunFam" id="3.40.50.10140:FF:000007">
    <property type="entry name" value="Disease resistance protein (TIR-NBS-LRR class)"/>
    <property type="match status" value="1"/>
</dbReference>
<dbReference type="PRINTS" id="PR00364">
    <property type="entry name" value="DISEASERSIST"/>
</dbReference>
<dbReference type="InterPro" id="IPR044974">
    <property type="entry name" value="Disease_R_plants"/>
</dbReference>
<keyword evidence="14" id="KW-1185">Reference proteome</keyword>
<dbReference type="GO" id="GO:0061809">
    <property type="term" value="F:NAD+ nucleosidase activity, cyclic ADP-ribose generating"/>
    <property type="evidence" value="ECO:0007669"/>
    <property type="project" value="UniProtKB-EC"/>
</dbReference>
<dbReference type="InterPro" id="IPR042197">
    <property type="entry name" value="Apaf_helical"/>
</dbReference>
<keyword evidence="8" id="KW-0175">Coiled coil</keyword>